<keyword evidence="2" id="KW-1185">Reference proteome</keyword>
<evidence type="ECO:0008006" key="3">
    <source>
        <dbReference type="Google" id="ProtNLM"/>
    </source>
</evidence>
<name>A0ABU0G0U4_9BACI</name>
<evidence type="ECO:0000313" key="2">
    <source>
        <dbReference type="Proteomes" id="UP001242313"/>
    </source>
</evidence>
<dbReference type="Proteomes" id="UP001242313">
    <property type="component" value="Unassembled WGS sequence"/>
</dbReference>
<dbReference type="EMBL" id="JAUSUN010000057">
    <property type="protein sequence ID" value="MDQ0415819.1"/>
    <property type="molecule type" value="Genomic_DNA"/>
</dbReference>
<gene>
    <name evidence="1" type="ORF">J2S25_004065</name>
</gene>
<protein>
    <recommendedName>
        <fullName evidence="3">Transposase IS4-like domain-containing protein</fullName>
    </recommendedName>
</protein>
<dbReference type="SUPFAM" id="SSF53098">
    <property type="entry name" value="Ribonuclease H-like"/>
    <property type="match status" value="1"/>
</dbReference>
<evidence type="ECO:0000313" key="1">
    <source>
        <dbReference type="EMBL" id="MDQ0415819.1"/>
    </source>
</evidence>
<comment type="caution">
    <text evidence="1">The sequence shown here is derived from an EMBL/GenBank/DDBJ whole genome shotgun (WGS) entry which is preliminary data.</text>
</comment>
<organism evidence="1 2">
    <name type="scientific">Mesobacillus stamsii</name>
    <dbReference type="NCBI Taxonomy" id="225347"/>
    <lineage>
        <taxon>Bacteria</taxon>
        <taxon>Bacillati</taxon>
        <taxon>Bacillota</taxon>
        <taxon>Bacilli</taxon>
        <taxon>Bacillales</taxon>
        <taxon>Bacillaceae</taxon>
        <taxon>Mesobacillus</taxon>
    </lineage>
</organism>
<reference evidence="1 2" key="1">
    <citation type="submission" date="2023-07" db="EMBL/GenBank/DDBJ databases">
        <title>Genomic Encyclopedia of Type Strains, Phase IV (KMG-IV): sequencing the most valuable type-strain genomes for metagenomic binning, comparative biology and taxonomic classification.</title>
        <authorList>
            <person name="Goeker M."/>
        </authorList>
    </citation>
    <scope>NUCLEOTIDE SEQUENCE [LARGE SCALE GENOMIC DNA]</scope>
    <source>
        <strain evidence="1 2">DSM 19598</strain>
    </source>
</reference>
<dbReference type="InterPro" id="IPR012337">
    <property type="entry name" value="RNaseH-like_sf"/>
</dbReference>
<accession>A0ABU0G0U4</accession>
<sequence length="127" mass="14722">MGLNNPAIMLKIVVLPQPLGPMIEATVHYAGIGETVKLYFCRFPYQKDWKLYLSTDESLSVMEMLQVYSVRWTIEVFFKEAKQQLQLGRYLPSRSTCLIWKSHRYCHIHDHGPKMVSSGNMKLRNGS</sequence>
<proteinExistence type="predicted"/>